<dbReference type="eggNOG" id="ENOG5030BI5">
    <property type="taxonomic scope" value="Bacteria"/>
</dbReference>
<proteinExistence type="predicted"/>
<dbReference type="EMBL" id="BBJM01000001">
    <property type="protein sequence ID" value="GAK47013.1"/>
    <property type="molecule type" value="Genomic_DNA"/>
</dbReference>
<reference evidence="1" key="1">
    <citation type="journal article" date="2014" name="Genome Announc.">
        <title>Draft Genome Sequence of Lactobacillus oryzae Strain SG293T.</title>
        <authorList>
            <person name="Tanizawa Y."/>
            <person name="Fujisawa T."/>
            <person name="Mochizuki T."/>
            <person name="Kaminuma E."/>
            <person name="Nakamura Y."/>
            <person name="Tohno M."/>
        </authorList>
    </citation>
    <scope>NUCLEOTIDE SEQUENCE [LARGE SCALE GENOMIC DNA]</scope>
    <source>
        <strain evidence="1">SG293</strain>
    </source>
</reference>
<sequence>MNKLLKASLIVGGAAIATDLALNPDKVKKVSRNAKDLKEDVHHWMATKESVTQNVSQLEKAVSNVMPVIDDINRDIEKFQFKIQPYLENLESFSLDSDKNVTD</sequence>
<organism evidence="1 2">
    <name type="scientific">Secundilactobacillus oryzae JCM 18671</name>
    <dbReference type="NCBI Taxonomy" id="1291743"/>
    <lineage>
        <taxon>Bacteria</taxon>
        <taxon>Bacillati</taxon>
        <taxon>Bacillota</taxon>
        <taxon>Bacilli</taxon>
        <taxon>Lactobacillales</taxon>
        <taxon>Lactobacillaceae</taxon>
        <taxon>Secundilactobacillus</taxon>
    </lineage>
</organism>
<gene>
    <name evidence="1" type="ORF">LOSG293_011120</name>
</gene>
<accession>A0A081BG45</accession>
<dbReference type="OrthoDB" id="2297036at2"/>
<evidence type="ECO:0000313" key="1">
    <source>
        <dbReference type="EMBL" id="GAK47013.1"/>
    </source>
</evidence>
<dbReference type="AlphaFoldDB" id="A0A081BG45"/>
<dbReference type="STRING" id="1291743.LOSG293_011120"/>
<comment type="caution">
    <text evidence="1">The sequence shown here is derived from an EMBL/GenBank/DDBJ whole genome shotgun (WGS) entry which is preliminary data.</text>
</comment>
<keyword evidence="2" id="KW-1185">Reference proteome</keyword>
<evidence type="ECO:0000313" key="2">
    <source>
        <dbReference type="Proteomes" id="UP000028700"/>
    </source>
</evidence>
<dbReference type="Proteomes" id="UP000028700">
    <property type="component" value="Unassembled WGS sequence"/>
</dbReference>
<protein>
    <submittedName>
        <fullName evidence="1">Uncharacterized protein</fullName>
    </submittedName>
</protein>
<name>A0A081BG45_9LACO</name>
<dbReference type="RefSeq" id="WP_034525724.1">
    <property type="nucleotide sequence ID" value="NZ_BBAZ01000002.1"/>
</dbReference>